<organism evidence="1 2">
    <name type="scientific">Microbacterium trichothecenolyticum</name>
    <name type="common">Aureobacterium trichothecenolyticum</name>
    <dbReference type="NCBI Taxonomy" id="69370"/>
    <lineage>
        <taxon>Bacteria</taxon>
        <taxon>Bacillati</taxon>
        <taxon>Actinomycetota</taxon>
        <taxon>Actinomycetes</taxon>
        <taxon>Micrococcales</taxon>
        <taxon>Microbacteriaceae</taxon>
        <taxon>Microbacterium</taxon>
    </lineage>
</organism>
<dbReference type="PANTHER" id="PTHR13812:SF19">
    <property type="entry name" value="KETIMINE REDUCTASE MU-CRYSTALLIN"/>
    <property type="match status" value="1"/>
</dbReference>
<dbReference type="EC" id="1.5.1.51" evidence="1"/>
<dbReference type="GO" id="GO:0016491">
    <property type="term" value="F:oxidoreductase activity"/>
    <property type="evidence" value="ECO:0007669"/>
    <property type="project" value="UniProtKB-KW"/>
</dbReference>
<dbReference type="InterPro" id="IPR023401">
    <property type="entry name" value="ODC_N"/>
</dbReference>
<keyword evidence="2" id="KW-1185">Reference proteome</keyword>
<keyword evidence="1" id="KW-0560">Oxidoreductase</keyword>
<dbReference type="PANTHER" id="PTHR13812">
    <property type="entry name" value="KETIMINE REDUCTASE MU-CRYSTALLIN"/>
    <property type="match status" value="1"/>
</dbReference>
<evidence type="ECO:0000313" key="2">
    <source>
        <dbReference type="Proteomes" id="UP001226691"/>
    </source>
</evidence>
<dbReference type="EMBL" id="JAUTBF010000001">
    <property type="protein sequence ID" value="MDQ1124141.1"/>
    <property type="molecule type" value="Genomic_DNA"/>
</dbReference>
<name>A0ABU0TWW1_MICTR</name>
<dbReference type="SUPFAM" id="SSF51735">
    <property type="entry name" value="NAD(P)-binding Rossmann-fold domains"/>
    <property type="match status" value="1"/>
</dbReference>
<dbReference type="InterPro" id="IPR003462">
    <property type="entry name" value="ODC_Mu_crystall"/>
</dbReference>
<dbReference type="RefSeq" id="WP_307484694.1">
    <property type="nucleotide sequence ID" value="NZ_JAUTBF010000001.1"/>
</dbReference>
<dbReference type="Gene3D" id="3.30.1780.10">
    <property type="entry name" value="ornithine cyclodeaminase, domain 1"/>
    <property type="match status" value="1"/>
</dbReference>
<sequence length="388" mass="42076">MNTSVDATDTSTDLSTRIDFLYLSEPDMVAAGVTDMAACVDTMERMFRVLGAGDYRMAGKNADSHGAMVTFPDAPLFPRMPRNAEDRRFMAMPAYLGGDFHAAGVKWYGSNVENKKAGLPRSIHLFVLNDVETGAPVALMSANLLSAMRTGAIPGVGARQFAREDSRVVGIVGPGVMARTALQSFIVARPGIELVKVKGRGARGEQAFREWAEREFPGLRVEIVATNEDAVRDADIVTYCTTSGGTPENYPELRREWVAPGAYLAMPSSVRLDEALLAPDVRTVVDNTGLYEAWADEFPYPTYASIPIVGCHFTDLIHEGRMAPEEMEDIGKILASGQGGRRSDEEIVLFSIGGMPVEDVAWATQVLANARDRGIGTPLNLWDVPVLA</sequence>
<reference evidence="1 2" key="1">
    <citation type="submission" date="2023-07" db="EMBL/GenBank/DDBJ databases">
        <title>Functional and genomic diversity of the sorghum phyllosphere microbiome.</title>
        <authorList>
            <person name="Shade A."/>
        </authorList>
    </citation>
    <scope>NUCLEOTIDE SEQUENCE [LARGE SCALE GENOMIC DNA]</scope>
    <source>
        <strain evidence="1 2">SORGH_AS_1207</strain>
    </source>
</reference>
<dbReference type="Pfam" id="PF02423">
    <property type="entry name" value="OCD_Mu_crystall"/>
    <property type="match status" value="1"/>
</dbReference>
<protein>
    <submittedName>
        <fullName evidence="1">Ornithine cyclodeaminase/alanine dehydrogenase-like protein (Mu-crystallin family)</fullName>
        <ecNumber evidence="1">1.5.1.51</ecNumber>
    </submittedName>
</protein>
<dbReference type="Gene3D" id="3.40.50.720">
    <property type="entry name" value="NAD(P)-binding Rossmann-like Domain"/>
    <property type="match status" value="1"/>
</dbReference>
<accession>A0ABU0TWW1</accession>
<dbReference type="Proteomes" id="UP001226691">
    <property type="component" value="Unassembled WGS sequence"/>
</dbReference>
<gene>
    <name evidence="1" type="ORF">QE412_002714</name>
</gene>
<dbReference type="NCBIfam" id="NF004848">
    <property type="entry name" value="PRK06199.1"/>
    <property type="match status" value="1"/>
</dbReference>
<dbReference type="InterPro" id="IPR036291">
    <property type="entry name" value="NAD(P)-bd_dom_sf"/>
</dbReference>
<dbReference type="PIRSF" id="PIRSF001439">
    <property type="entry name" value="CryM"/>
    <property type="match status" value="1"/>
</dbReference>
<comment type="caution">
    <text evidence="1">The sequence shown here is derived from an EMBL/GenBank/DDBJ whole genome shotgun (WGS) entry which is preliminary data.</text>
</comment>
<proteinExistence type="predicted"/>
<evidence type="ECO:0000313" key="1">
    <source>
        <dbReference type="EMBL" id="MDQ1124141.1"/>
    </source>
</evidence>